<organism evidence="13 14">
    <name type="scientific">Musa acuminata subsp. malaccensis</name>
    <name type="common">Wild banana</name>
    <name type="synonym">Musa malaccensis</name>
    <dbReference type="NCBI Taxonomy" id="214687"/>
    <lineage>
        <taxon>Eukaryota</taxon>
        <taxon>Viridiplantae</taxon>
        <taxon>Streptophyta</taxon>
        <taxon>Embryophyta</taxon>
        <taxon>Tracheophyta</taxon>
        <taxon>Spermatophyta</taxon>
        <taxon>Magnoliopsida</taxon>
        <taxon>Liliopsida</taxon>
        <taxon>Zingiberales</taxon>
        <taxon>Musaceae</taxon>
        <taxon>Musa</taxon>
    </lineage>
</organism>
<feature type="compositionally biased region" description="Polar residues" evidence="10">
    <location>
        <begin position="132"/>
        <end position="143"/>
    </location>
</feature>
<dbReference type="AlphaFoldDB" id="A0A804JLA1"/>
<evidence type="ECO:0000313" key="13">
    <source>
        <dbReference type="EnsemblPlants" id="Ma06_p28060.1"/>
    </source>
</evidence>
<dbReference type="PROSITE" id="PS50114">
    <property type="entry name" value="GATA_ZN_FINGER_2"/>
    <property type="match status" value="1"/>
</dbReference>
<dbReference type="InterPro" id="IPR051140">
    <property type="entry name" value="GATA_TF"/>
</dbReference>
<dbReference type="PANTHER" id="PTHR45658:SF18">
    <property type="entry name" value="PROTEIN GAT2"/>
    <property type="match status" value="1"/>
</dbReference>
<gene>
    <name evidence="12" type="ORF">GSMUA_174190.1</name>
</gene>
<keyword evidence="8" id="KW-0805">Transcription regulation</keyword>
<dbReference type="EnsemblPlants" id="Ma06_t28060.1">
    <property type="protein sequence ID" value="Ma06_p28060.1"/>
    <property type="gene ID" value="Ma06_g28060"/>
</dbReference>
<evidence type="ECO:0000256" key="1">
    <source>
        <dbReference type="ARBA" id="ARBA00004123"/>
    </source>
</evidence>
<dbReference type="Pfam" id="PF00320">
    <property type="entry name" value="GATA"/>
    <property type="match status" value="1"/>
</dbReference>
<reference evidence="13" key="2">
    <citation type="submission" date="2021-05" db="UniProtKB">
        <authorList>
            <consortium name="EnsemblPlants"/>
        </authorList>
    </citation>
    <scope>IDENTIFICATION</scope>
    <source>
        <strain evidence="13">subsp. malaccensis</strain>
    </source>
</reference>
<keyword evidence="4 9" id="KW-0863">Zinc-finger</keyword>
<comment type="similarity">
    <text evidence="2 8">Belongs to the type IV zinc-finger family. Class A subfamily.</text>
</comment>
<evidence type="ECO:0000256" key="3">
    <source>
        <dbReference type="ARBA" id="ARBA00022723"/>
    </source>
</evidence>
<dbReference type="InParanoid" id="A0A804JLA1"/>
<dbReference type="EMBL" id="HG996471">
    <property type="protein sequence ID" value="CAG1847624.1"/>
    <property type="molecule type" value="Genomic_DNA"/>
</dbReference>
<feature type="region of interest" description="Disordered" evidence="10">
    <location>
        <begin position="1"/>
        <end position="24"/>
    </location>
</feature>
<accession>A0A804JLA1</accession>
<dbReference type="PIRSF" id="PIRSF016992">
    <property type="entry name" value="TF_GATA_plant"/>
    <property type="match status" value="1"/>
</dbReference>
<dbReference type="Gramene" id="Ma06_t28060.1">
    <property type="protein sequence ID" value="Ma06_p28060.1"/>
    <property type="gene ID" value="Ma06_g28060"/>
</dbReference>
<evidence type="ECO:0000259" key="11">
    <source>
        <dbReference type="PROSITE" id="PS50114"/>
    </source>
</evidence>
<protein>
    <recommendedName>
        <fullName evidence="8">GATA transcription factor</fullName>
    </recommendedName>
</protein>
<evidence type="ECO:0000256" key="5">
    <source>
        <dbReference type="ARBA" id="ARBA00022833"/>
    </source>
</evidence>
<dbReference type="Gene3D" id="3.30.50.10">
    <property type="entry name" value="Erythroid Transcription Factor GATA-1, subunit A"/>
    <property type="match status" value="1"/>
</dbReference>
<dbReference type="PANTHER" id="PTHR45658">
    <property type="entry name" value="GATA TRANSCRIPTION FACTOR"/>
    <property type="match status" value="1"/>
</dbReference>
<keyword evidence="14" id="KW-1185">Reference proteome</keyword>
<keyword evidence="3" id="KW-0479">Metal-binding</keyword>
<evidence type="ECO:0000256" key="2">
    <source>
        <dbReference type="ARBA" id="ARBA00005694"/>
    </source>
</evidence>
<keyword evidence="6 8" id="KW-0010">Activator</keyword>
<dbReference type="Proteomes" id="UP000012960">
    <property type="component" value="Unplaced"/>
</dbReference>
<comment type="function">
    <text evidence="8">Transcriptional activator that specifically binds 5'-GATA-3' or 5'-GAT-3' motifs within gene promoters.</text>
</comment>
<dbReference type="GO" id="GO:0008270">
    <property type="term" value="F:zinc ion binding"/>
    <property type="evidence" value="ECO:0007669"/>
    <property type="project" value="UniProtKB-KW"/>
</dbReference>
<dbReference type="FunFam" id="3.30.50.10:FF:000018">
    <property type="entry name" value="GATA transcription factor"/>
    <property type="match status" value="1"/>
</dbReference>
<evidence type="ECO:0000256" key="8">
    <source>
        <dbReference type="PIRNR" id="PIRNR016992"/>
    </source>
</evidence>
<feature type="region of interest" description="Disordered" evidence="10">
    <location>
        <begin position="127"/>
        <end position="155"/>
    </location>
</feature>
<dbReference type="PROSITE" id="PS00344">
    <property type="entry name" value="GATA_ZN_FINGER_1"/>
    <property type="match status" value="1"/>
</dbReference>
<comment type="subcellular location">
    <subcellularLocation>
        <location evidence="1 8">Nucleus</location>
    </subcellularLocation>
</comment>
<dbReference type="GO" id="GO:0006357">
    <property type="term" value="P:regulation of transcription by RNA polymerase II"/>
    <property type="evidence" value="ECO:0000318"/>
    <property type="project" value="GO_Central"/>
</dbReference>
<dbReference type="OrthoDB" id="2162994at2759"/>
<dbReference type="CDD" id="cd00202">
    <property type="entry name" value="ZnF_GATA"/>
    <property type="match status" value="1"/>
</dbReference>
<proteinExistence type="inferred from homology"/>
<dbReference type="GO" id="GO:0000976">
    <property type="term" value="F:transcription cis-regulatory region binding"/>
    <property type="evidence" value="ECO:0000318"/>
    <property type="project" value="GO_Central"/>
</dbReference>
<evidence type="ECO:0000256" key="7">
    <source>
        <dbReference type="ARBA" id="ARBA00023242"/>
    </source>
</evidence>
<dbReference type="InterPro" id="IPR013088">
    <property type="entry name" value="Znf_NHR/GATA"/>
</dbReference>
<evidence type="ECO:0000256" key="4">
    <source>
        <dbReference type="ARBA" id="ARBA00022771"/>
    </source>
</evidence>
<evidence type="ECO:0000313" key="12">
    <source>
        <dbReference type="EMBL" id="CAG1847624.1"/>
    </source>
</evidence>
<dbReference type="GO" id="GO:0045893">
    <property type="term" value="P:positive regulation of DNA-templated transcription"/>
    <property type="evidence" value="ECO:0007669"/>
    <property type="project" value="InterPro"/>
</dbReference>
<dbReference type="SUPFAM" id="SSF57716">
    <property type="entry name" value="Glucocorticoid receptor-like (DNA-binding domain)"/>
    <property type="match status" value="1"/>
</dbReference>
<dbReference type="InterPro" id="IPR016679">
    <property type="entry name" value="TF_GATA_pln"/>
</dbReference>
<keyword evidence="7 8" id="KW-0539">Nucleus</keyword>
<keyword evidence="5" id="KW-0862">Zinc</keyword>
<evidence type="ECO:0000256" key="10">
    <source>
        <dbReference type="SAM" id="MobiDB-lite"/>
    </source>
</evidence>
<sequence length="332" mass="35494">MTSMEAPEYLQGGRGTPHCAPEKGAGGDHFVVEDLLDFSNGGEEGDDWGFDAAAANSADDSSTVTAVECCSNSSSSRREPHFGCEPAFRSFDDACLSGDLCGPHEELAELEWLSNFVEESFSGEDVHRPQLVSGTNPTTSLSSYPAAAPAQPPRLRPEAPVLAKARSKRSRPAPCSWSSRALVFSPSTATASSPELELIKPPSAVPGNKAKKQASAAVVGSPREGQRCLHCQAEKTPQWRAGPMGPKTLCNACGVRYKSGRLVPEYRPAASPTFVPSKHSNSHRKVLELQHHKEQEQPQPQQQLLLHDGGAAAAGGDGYLYRHVGPDFRPLT</sequence>
<dbReference type="OMA" id="CNWASRI"/>
<dbReference type="InterPro" id="IPR000679">
    <property type="entry name" value="Znf_GATA"/>
</dbReference>
<keyword evidence="8" id="KW-0804">Transcription</keyword>
<reference evidence="12" key="1">
    <citation type="submission" date="2021-03" db="EMBL/GenBank/DDBJ databases">
        <authorList>
            <consortium name="Genoscope - CEA"/>
            <person name="William W."/>
        </authorList>
    </citation>
    <scope>NUCLEOTIDE SEQUENCE</scope>
    <source>
        <strain evidence="12">Doubled-haploid Pahang</strain>
    </source>
</reference>
<name>A0A804JLA1_MUSAM</name>
<dbReference type="SMART" id="SM00401">
    <property type="entry name" value="ZnF_GATA"/>
    <property type="match status" value="1"/>
</dbReference>
<dbReference type="GO" id="GO:0030154">
    <property type="term" value="P:cell differentiation"/>
    <property type="evidence" value="ECO:0000318"/>
    <property type="project" value="GO_Central"/>
</dbReference>
<feature type="domain" description="GATA-type" evidence="11">
    <location>
        <begin position="222"/>
        <end position="258"/>
    </location>
</feature>
<dbReference type="GO" id="GO:0005634">
    <property type="term" value="C:nucleus"/>
    <property type="evidence" value="ECO:0000318"/>
    <property type="project" value="GO_Central"/>
</dbReference>
<keyword evidence="8" id="KW-0238">DNA-binding</keyword>
<evidence type="ECO:0000313" key="14">
    <source>
        <dbReference type="Proteomes" id="UP000012960"/>
    </source>
</evidence>
<evidence type="ECO:0000256" key="9">
    <source>
        <dbReference type="PROSITE-ProRule" id="PRU00094"/>
    </source>
</evidence>
<evidence type="ECO:0000256" key="6">
    <source>
        <dbReference type="ARBA" id="ARBA00023159"/>
    </source>
</evidence>